<evidence type="ECO:0000256" key="6">
    <source>
        <dbReference type="ARBA" id="ARBA00023306"/>
    </source>
</evidence>
<evidence type="ECO:0000256" key="7">
    <source>
        <dbReference type="PIRNR" id="PIRNR001767"/>
    </source>
</evidence>
<dbReference type="GO" id="GO:0033314">
    <property type="term" value="P:mitotic DNA replication checkpoint signaling"/>
    <property type="evidence" value="ECO:0007669"/>
    <property type="project" value="TreeGrafter"/>
</dbReference>
<gene>
    <name evidence="11" type="ORF">DIABBA_LOCUS6985</name>
</gene>
<dbReference type="PANTHER" id="PTHR10763">
    <property type="entry name" value="CELL DIVISION CONTROL PROTEIN 6-RELATED"/>
    <property type="match status" value="1"/>
</dbReference>
<comment type="similarity">
    <text evidence="2 7">Belongs to the CDC6/cdc18 family.</text>
</comment>
<feature type="domain" description="Cdc6 C-terminal" evidence="10">
    <location>
        <begin position="455"/>
        <end position="535"/>
    </location>
</feature>
<evidence type="ECO:0000256" key="2">
    <source>
        <dbReference type="ARBA" id="ARBA00006184"/>
    </source>
</evidence>
<evidence type="ECO:0000313" key="11">
    <source>
        <dbReference type="EMBL" id="CAG9833597.1"/>
    </source>
</evidence>
<dbReference type="Gene3D" id="1.10.10.10">
    <property type="entry name" value="Winged helix-like DNA-binding domain superfamily/Winged helix DNA-binding domain"/>
    <property type="match status" value="1"/>
</dbReference>
<dbReference type="Pfam" id="PF13401">
    <property type="entry name" value="AAA_22"/>
    <property type="match status" value="1"/>
</dbReference>
<dbReference type="InterPro" id="IPR036388">
    <property type="entry name" value="WH-like_DNA-bd_sf"/>
</dbReference>
<dbReference type="Pfam" id="PF22606">
    <property type="entry name" value="Cdc6-ORC-like_ATPase_lid"/>
    <property type="match status" value="1"/>
</dbReference>
<reference evidence="11" key="1">
    <citation type="submission" date="2022-01" db="EMBL/GenBank/DDBJ databases">
        <authorList>
            <person name="King R."/>
        </authorList>
    </citation>
    <scope>NUCLEOTIDE SEQUENCE</scope>
</reference>
<dbReference type="FunFam" id="3.40.50.300:FF:000547">
    <property type="entry name" value="Cell division control protein"/>
    <property type="match status" value="1"/>
</dbReference>
<feature type="compositionally biased region" description="Basic and acidic residues" evidence="8">
    <location>
        <begin position="108"/>
        <end position="124"/>
    </location>
</feature>
<dbReference type="SUPFAM" id="SSF46785">
    <property type="entry name" value="Winged helix' DNA-binding domain"/>
    <property type="match status" value="1"/>
</dbReference>
<name>A0A9N9XA99_DIABA</name>
<dbReference type="PIRSF" id="PIRSF001767">
    <property type="entry name" value="Cdc6"/>
    <property type="match status" value="1"/>
</dbReference>
<keyword evidence="5 7" id="KW-0539">Nucleus</keyword>
<dbReference type="CDD" id="cd08768">
    <property type="entry name" value="Cdc6_C"/>
    <property type="match status" value="1"/>
</dbReference>
<dbReference type="GO" id="GO:0003688">
    <property type="term" value="F:DNA replication origin binding"/>
    <property type="evidence" value="ECO:0007669"/>
    <property type="project" value="TreeGrafter"/>
</dbReference>
<dbReference type="InterPro" id="IPR016314">
    <property type="entry name" value="Cdc6/18"/>
</dbReference>
<evidence type="ECO:0000256" key="8">
    <source>
        <dbReference type="SAM" id="MobiDB-lite"/>
    </source>
</evidence>
<evidence type="ECO:0000259" key="10">
    <source>
        <dbReference type="SMART" id="SM01074"/>
    </source>
</evidence>
<dbReference type="SMART" id="SM01074">
    <property type="entry name" value="Cdc6_C"/>
    <property type="match status" value="1"/>
</dbReference>
<dbReference type="InterPro" id="IPR015163">
    <property type="entry name" value="Cdc6_C"/>
</dbReference>
<dbReference type="GO" id="GO:0016887">
    <property type="term" value="F:ATP hydrolysis activity"/>
    <property type="evidence" value="ECO:0007669"/>
    <property type="project" value="InterPro"/>
</dbReference>
<dbReference type="GO" id="GO:0051301">
    <property type="term" value="P:cell division"/>
    <property type="evidence" value="ECO:0007669"/>
    <property type="project" value="UniProtKB-UniRule"/>
</dbReference>
<organism evidence="11 12">
    <name type="scientific">Diabrotica balteata</name>
    <name type="common">Banded cucumber beetle</name>
    <dbReference type="NCBI Taxonomy" id="107213"/>
    <lineage>
        <taxon>Eukaryota</taxon>
        <taxon>Metazoa</taxon>
        <taxon>Ecdysozoa</taxon>
        <taxon>Arthropoda</taxon>
        <taxon>Hexapoda</taxon>
        <taxon>Insecta</taxon>
        <taxon>Pterygota</taxon>
        <taxon>Neoptera</taxon>
        <taxon>Endopterygota</taxon>
        <taxon>Coleoptera</taxon>
        <taxon>Polyphaga</taxon>
        <taxon>Cucujiformia</taxon>
        <taxon>Chrysomeloidea</taxon>
        <taxon>Chrysomelidae</taxon>
        <taxon>Galerucinae</taxon>
        <taxon>Diabroticina</taxon>
        <taxon>Diabroticites</taxon>
        <taxon>Diabrotica</taxon>
    </lineage>
</organism>
<evidence type="ECO:0000256" key="3">
    <source>
        <dbReference type="ARBA" id="ARBA00022618"/>
    </source>
</evidence>
<evidence type="ECO:0000259" key="9">
    <source>
        <dbReference type="SMART" id="SM00382"/>
    </source>
</evidence>
<evidence type="ECO:0000256" key="5">
    <source>
        <dbReference type="ARBA" id="ARBA00023242"/>
    </source>
</evidence>
<keyword evidence="12" id="KW-1185">Reference proteome</keyword>
<dbReference type="InterPro" id="IPR054425">
    <property type="entry name" value="Cdc6_ORC1-like_ATPase_lid"/>
</dbReference>
<dbReference type="Gene3D" id="1.10.8.60">
    <property type="match status" value="1"/>
</dbReference>
<keyword evidence="4" id="KW-0235">DNA replication</keyword>
<evidence type="ECO:0000256" key="1">
    <source>
        <dbReference type="ARBA" id="ARBA00004123"/>
    </source>
</evidence>
<dbReference type="CDD" id="cd00009">
    <property type="entry name" value="AAA"/>
    <property type="match status" value="1"/>
</dbReference>
<feature type="compositionally biased region" description="Polar residues" evidence="8">
    <location>
        <begin position="74"/>
        <end position="90"/>
    </location>
</feature>
<comment type="function">
    <text evidence="7">Involved in the initiation of DNA replication. Also participates in checkpoint controls that ensure DNA replication is completed before mitosis is initiated.</text>
</comment>
<protein>
    <recommendedName>
        <fullName evidence="7">Cell division control protein</fullName>
    </recommendedName>
</protein>
<dbReference type="InterPro" id="IPR027417">
    <property type="entry name" value="P-loop_NTPase"/>
</dbReference>
<dbReference type="GO" id="GO:0006270">
    <property type="term" value="P:DNA replication initiation"/>
    <property type="evidence" value="ECO:0007669"/>
    <property type="project" value="UniProtKB-UniRule"/>
</dbReference>
<accession>A0A9N9XA99</accession>
<evidence type="ECO:0000256" key="4">
    <source>
        <dbReference type="ARBA" id="ARBA00022705"/>
    </source>
</evidence>
<feature type="region of interest" description="Disordered" evidence="8">
    <location>
        <begin position="29"/>
        <end position="145"/>
    </location>
</feature>
<feature type="compositionally biased region" description="Acidic residues" evidence="8">
    <location>
        <begin position="32"/>
        <end position="41"/>
    </location>
</feature>
<keyword evidence="6" id="KW-0131">Cell cycle</keyword>
<dbReference type="InterPro" id="IPR003593">
    <property type="entry name" value="AAA+_ATPase"/>
</dbReference>
<dbReference type="PANTHER" id="PTHR10763:SF26">
    <property type="entry name" value="CELL DIVISION CONTROL PROTEIN 6 HOMOLOG"/>
    <property type="match status" value="1"/>
</dbReference>
<comment type="subcellular location">
    <subcellularLocation>
        <location evidence="1 7">Nucleus</location>
    </subcellularLocation>
</comment>
<dbReference type="FunFam" id="1.10.10.10:FF:000265">
    <property type="entry name" value="Cell division control protein"/>
    <property type="match status" value="1"/>
</dbReference>
<dbReference type="InterPro" id="IPR036390">
    <property type="entry name" value="WH_DNA-bd_sf"/>
</dbReference>
<dbReference type="Pfam" id="PF09079">
    <property type="entry name" value="WHD_Cdc6"/>
    <property type="match status" value="1"/>
</dbReference>
<dbReference type="InterPro" id="IPR049945">
    <property type="entry name" value="AAA_22"/>
</dbReference>
<dbReference type="GO" id="GO:0005634">
    <property type="term" value="C:nucleus"/>
    <property type="evidence" value="ECO:0007669"/>
    <property type="project" value="UniProtKB-SubCell"/>
</dbReference>
<evidence type="ECO:0000313" key="12">
    <source>
        <dbReference type="Proteomes" id="UP001153709"/>
    </source>
</evidence>
<dbReference type="SMART" id="SM00382">
    <property type="entry name" value="AAA"/>
    <property type="match status" value="1"/>
</dbReference>
<dbReference type="EMBL" id="OU898279">
    <property type="protein sequence ID" value="CAG9833597.1"/>
    <property type="molecule type" value="Genomic_DNA"/>
</dbReference>
<dbReference type="InterPro" id="IPR050311">
    <property type="entry name" value="ORC1/CDC6"/>
</dbReference>
<feature type="domain" description="AAA+ ATPase" evidence="9">
    <location>
        <begin position="189"/>
        <end position="332"/>
    </location>
</feature>
<dbReference type="AlphaFoldDB" id="A0A9N9XA99"/>
<sequence length="554" mass="61995">MNTRSSARLSLKNKGQSFRELQQFLNYLSDSSSDDESDDGLCCESLSTPRKTKSKAKYDDSGTPPKQKKLEAKSPNNKSTVRSTTNTPSIQRLAITSPKKPKSTRKSLFKENDTKKSAQNKKIEPILINSDSECTSEDEEPSKEIPKNINAYQSARQALHGTAPTEMPGREKELKELRQFIDKHIKNQTSGSLYVSGPPGTGKTASLNIILQEKNLVPNVDHVYVNCTAIKSPTAIYSRICKELNIKVDGRSEKDHLLQIDKYLKKKHKTILLVLDEIDQLESKNQSILYTIFEWPSKPNAHILLIGIANALDLTDRILPRLQARCELKPTLMHFAPYTKPQIIEIFTSRLRAANVLDIFSPAAVQMLAGKIAAVSGDIRRALDIGRRVVELAERSRKTGALKSVENLANQLVDEETKTVDLKQVLTVLNSVYGTSQNLDDHTEDSFPLQQKIIICSLLLMLKKNKSKDVTIGKLHEVYCRVCKKRKIGSVDQTELVGLCSLIESKGIITVSGKKEPRLNKVSMVWDQDEVTNALKDKQLISDILQDESCLGKF</sequence>
<proteinExistence type="inferred from homology"/>
<dbReference type="OrthoDB" id="1926878at2759"/>
<dbReference type="SUPFAM" id="SSF52540">
    <property type="entry name" value="P-loop containing nucleoside triphosphate hydrolases"/>
    <property type="match status" value="1"/>
</dbReference>
<dbReference type="Proteomes" id="UP001153709">
    <property type="component" value="Chromosome 4"/>
</dbReference>
<keyword evidence="3" id="KW-0132">Cell division</keyword>
<dbReference type="Gene3D" id="3.40.50.300">
    <property type="entry name" value="P-loop containing nucleotide triphosphate hydrolases"/>
    <property type="match status" value="1"/>
</dbReference>